<dbReference type="GO" id="GO:0004312">
    <property type="term" value="F:fatty acid synthase activity"/>
    <property type="evidence" value="ECO:0007669"/>
    <property type="project" value="TreeGrafter"/>
</dbReference>
<dbReference type="AlphaFoldDB" id="A0A7W8B6V9"/>
<dbReference type="PANTHER" id="PTHR43775:SF37">
    <property type="entry name" value="SI:DKEY-61P9.11"/>
    <property type="match status" value="1"/>
</dbReference>
<comment type="caution">
    <text evidence="4">The sequence shown here is derived from an EMBL/GenBank/DDBJ whole genome shotgun (WGS) entry which is preliminary data.</text>
</comment>
<evidence type="ECO:0000259" key="3">
    <source>
        <dbReference type="Pfam" id="PF00698"/>
    </source>
</evidence>
<evidence type="ECO:0000256" key="2">
    <source>
        <dbReference type="ARBA" id="ARBA00022553"/>
    </source>
</evidence>
<dbReference type="EMBL" id="JACHJD010000034">
    <property type="protein sequence ID" value="MBB5109673.1"/>
    <property type="molecule type" value="Genomic_DNA"/>
</dbReference>
<sequence>MTYRELTALCAASARRQEHGAFRAALTADSPESMTALLRDVLAGRIRAGTATCSEEVWARPRIVFVFPGQGSQWAGMGRRLPATHDVFRGTLSACDAVIREHTGWSPLGALCDGEEDWLSDTERVPPAVGDGRGAQ</sequence>
<accession>A0A7W8B6V9</accession>
<gene>
    <name evidence="4" type="ORF">FHS40_008803</name>
</gene>
<keyword evidence="2" id="KW-0597">Phosphoprotein</keyword>
<dbReference type="Proteomes" id="UP000549009">
    <property type="component" value="Unassembled WGS sequence"/>
</dbReference>
<protein>
    <submittedName>
        <fullName evidence="4">Acyl transferase domain-containing protein</fullName>
    </submittedName>
</protein>
<dbReference type="InterPro" id="IPR014043">
    <property type="entry name" value="Acyl_transferase_dom"/>
</dbReference>
<dbReference type="SUPFAM" id="SSF52151">
    <property type="entry name" value="FabD/lysophospholipase-like"/>
    <property type="match status" value="1"/>
</dbReference>
<dbReference type="InterPro" id="IPR001227">
    <property type="entry name" value="Ac_transferase_dom_sf"/>
</dbReference>
<dbReference type="InterPro" id="IPR016035">
    <property type="entry name" value="Acyl_Trfase/lysoPLipase"/>
</dbReference>
<evidence type="ECO:0000256" key="1">
    <source>
        <dbReference type="ARBA" id="ARBA00022450"/>
    </source>
</evidence>
<keyword evidence="5" id="KW-1185">Reference proteome</keyword>
<keyword evidence="1" id="KW-0596">Phosphopantetheine</keyword>
<feature type="domain" description="Malonyl-CoA:ACP transacylase (MAT)" evidence="3">
    <location>
        <begin position="64"/>
        <end position="129"/>
    </location>
</feature>
<dbReference type="PANTHER" id="PTHR43775">
    <property type="entry name" value="FATTY ACID SYNTHASE"/>
    <property type="match status" value="1"/>
</dbReference>
<evidence type="ECO:0000313" key="5">
    <source>
        <dbReference type="Proteomes" id="UP000549009"/>
    </source>
</evidence>
<dbReference type="GO" id="GO:0006633">
    <property type="term" value="P:fatty acid biosynthetic process"/>
    <property type="evidence" value="ECO:0007669"/>
    <property type="project" value="TreeGrafter"/>
</dbReference>
<name>A0A7W8B6V9_STRST</name>
<keyword evidence="4" id="KW-0808">Transferase</keyword>
<dbReference type="InterPro" id="IPR050091">
    <property type="entry name" value="PKS_NRPS_Biosynth_Enz"/>
</dbReference>
<proteinExistence type="predicted"/>
<dbReference type="Gene3D" id="3.40.366.10">
    <property type="entry name" value="Malonyl-Coenzyme A Acyl Carrier Protein, domain 2"/>
    <property type="match status" value="1"/>
</dbReference>
<dbReference type="Pfam" id="PF00698">
    <property type="entry name" value="Acyl_transf_1"/>
    <property type="match status" value="1"/>
</dbReference>
<reference evidence="4 5" key="1">
    <citation type="submission" date="2020-08" db="EMBL/GenBank/DDBJ databases">
        <title>Genomic Encyclopedia of Type Strains, Phase III (KMG-III): the genomes of soil and plant-associated and newly described type strains.</title>
        <authorList>
            <person name="Whitman W."/>
        </authorList>
    </citation>
    <scope>NUCLEOTIDE SEQUENCE [LARGE SCALE GENOMIC DNA]</scope>
    <source>
        <strain evidence="4 5">CECT 3146</strain>
    </source>
</reference>
<evidence type="ECO:0000313" key="4">
    <source>
        <dbReference type="EMBL" id="MBB5109673.1"/>
    </source>
</evidence>
<organism evidence="4 5">
    <name type="scientific">Streptomyces spectabilis</name>
    <dbReference type="NCBI Taxonomy" id="68270"/>
    <lineage>
        <taxon>Bacteria</taxon>
        <taxon>Bacillati</taxon>
        <taxon>Actinomycetota</taxon>
        <taxon>Actinomycetes</taxon>
        <taxon>Kitasatosporales</taxon>
        <taxon>Streptomycetaceae</taxon>
        <taxon>Streptomyces</taxon>
    </lineage>
</organism>